<dbReference type="InterPro" id="IPR000863">
    <property type="entry name" value="Sulfotransferase_dom"/>
</dbReference>
<sequence>MTVAPPKVNFVVAGAQKSGTRALAHFLRQHPDIGLSIERLPEPHYFDKRYRHKDPPQYDAYHALFDAQDLSRVTGDVTPIYIFHPPSIERIKAYNPDMKVIVLLRDPVARAHSHWAMEHERGDEPRSFAFALLNEVRMYLMGKRRHRVISYLQRGFYAGQIAHLYDHFPKHQCLILRSDDLRKNHAKTLHLVHEFLEVPTADLPTPKTVHSRDYAPLPRWLDRVLRATFANDLRRLETLTGLDCSDWQRPQP</sequence>
<dbReference type="PANTHER" id="PTHR10605">
    <property type="entry name" value="HEPARAN SULFATE SULFOTRANSFERASE"/>
    <property type="match status" value="1"/>
</dbReference>
<dbReference type="GO" id="GO:0008146">
    <property type="term" value="F:sulfotransferase activity"/>
    <property type="evidence" value="ECO:0007669"/>
    <property type="project" value="InterPro"/>
</dbReference>
<dbReference type="AlphaFoldDB" id="A0A1I4ELI7"/>
<protein>
    <submittedName>
        <fullName evidence="4">Sulfotransferase domain-containing protein</fullName>
    </submittedName>
</protein>
<dbReference type="EMBL" id="FOSZ01000004">
    <property type="protein sequence ID" value="SFL05316.1"/>
    <property type="molecule type" value="Genomic_DNA"/>
</dbReference>
<dbReference type="OrthoDB" id="7210452at2"/>
<dbReference type="RefSeq" id="WP_093324017.1">
    <property type="nucleotide sequence ID" value="NZ_FOSZ01000004.1"/>
</dbReference>
<keyword evidence="2" id="KW-0325">Glycoprotein</keyword>
<accession>A0A1I4ELI7</accession>
<gene>
    <name evidence="4" type="ORF">SAMN04488036_104302</name>
</gene>
<dbReference type="Pfam" id="PF00685">
    <property type="entry name" value="Sulfotransfer_1"/>
    <property type="match status" value="1"/>
</dbReference>
<dbReference type="SUPFAM" id="SSF52540">
    <property type="entry name" value="P-loop containing nucleoside triphosphate hydrolases"/>
    <property type="match status" value="1"/>
</dbReference>
<keyword evidence="1 4" id="KW-0808">Transferase</keyword>
<dbReference type="STRING" id="1280847.SAMN04488036_104302"/>
<proteinExistence type="predicted"/>
<dbReference type="PANTHER" id="PTHR10605:SF56">
    <property type="entry name" value="BIFUNCTIONAL HEPARAN SULFATE N-DEACETYLASE_N-SULFOTRANSFERASE"/>
    <property type="match status" value="1"/>
</dbReference>
<organism evidence="4 5">
    <name type="scientific">Shimia haliotis</name>
    <dbReference type="NCBI Taxonomy" id="1280847"/>
    <lineage>
        <taxon>Bacteria</taxon>
        <taxon>Pseudomonadati</taxon>
        <taxon>Pseudomonadota</taxon>
        <taxon>Alphaproteobacteria</taxon>
        <taxon>Rhodobacterales</taxon>
        <taxon>Roseobacteraceae</taxon>
    </lineage>
</organism>
<evidence type="ECO:0000313" key="4">
    <source>
        <dbReference type="EMBL" id="SFL05316.1"/>
    </source>
</evidence>
<name>A0A1I4ELI7_9RHOB</name>
<dbReference type="PROSITE" id="PS50042">
    <property type="entry name" value="CNMP_BINDING_3"/>
    <property type="match status" value="1"/>
</dbReference>
<dbReference type="Gene3D" id="3.40.50.300">
    <property type="entry name" value="P-loop containing nucleotide triphosphate hydrolases"/>
    <property type="match status" value="1"/>
</dbReference>
<dbReference type="InterPro" id="IPR037359">
    <property type="entry name" value="NST/OST"/>
</dbReference>
<evidence type="ECO:0000256" key="2">
    <source>
        <dbReference type="ARBA" id="ARBA00023180"/>
    </source>
</evidence>
<feature type="domain" description="Cyclic nucleotide-binding" evidence="3">
    <location>
        <begin position="120"/>
        <end position="170"/>
    </location>
</feature>
<reference evidence="5" key="1">
    <citation type="submission" date="2016-10" db="EMBL/GenBank/DDBJ databases">
        <authorList>
            <person name="Varghese N."/>
            <person name="Submissions S."/>
        </authorList>
    </citation>
    <scope>NUCLEOTIDE SEQUENCE [LARGE SCALE GENOMIC DNA]</scope>
    <source>
        <strain evidence="5">DSM 28453</strain>
    </source>
</reference>
<dbReference type="InterPro" id="IPR000595">
    <property type="entry name" value="cNMP-bd_dom"/>
</dbReference>
<evidence type="ECO:0000313" key="5">
    <source>
        <dbReference type="Proteomes" id="UP000198851"/>
    </source>
</evidence>
<keyword evidence="5" id="KW-1185">Reference proteome</keyword>
<evidence type="ECO:0000259" key="3">
    <source>
        <dbReference type="PROSITE" id="PS50042"/>
    </source>
</evidence>
<dbReference type="InterPro" id="IPR027417">
    <property type="entry name" value="P-loop_NTPase"/>
</dbReference>
<evidence type="ECO:0000256" key="1">
    <source>
        <dbReference type="ARBA" id="ARBA00022679"/>
    </source>
</evidence>
<dbReference type="Proteomes" id="UP000198851">
    <property type="component" value="Unassembled WGS sequence"/>
</dbReference>